<comment type="caution">
    <text evidence="1">The sequence shown here is derived from an EMBL/GenBank/DDBJ whole genome shotgun (WGS) entry which is preliminary data.</text>
</comment>
<reference evidence="1 2" key="1">
    <citation type="submission" date="2020-08" db="EMBL/GenBank/DDBJ databases">
        <title>Genomic Encyclopedia of Type Strains, Phase IV (KMG-IV): sequencing the most valuable type-strain genomes for metagenomic binning, comparative biology and taxonomic classification.</title>
        <authorList>
            <person name="Goeker M."/>
        </authorList>
    </citation>
    <scope>NUCLEOTIDE SEQUENCE [LARGE SCALE GENOMIC DNA]</scope>
    <source>
        <strain evidence="1 2">DSM 103526</strain>
    </source>
</reference>
<organism evidence="1 2">
    <name type="scientific">Anaerosolibacter carboniphilus</name>
    <dbReference type="NCBI Taxonomy" id="1417629"/>
    <lineage>
        <taxon>Bacteria</taxon>
        <taxon>Bacillati</taxon>
        <taxon>Bacillota</taxon>
        <taxon>Clostridia</taxon>
        <taxon>Peptostreptococcales</taxon>
        <taxon>Thermotaleaceae</taxon>
        <taxon>Anaerosolibacter</taxon>
    </lineage>
</organism>
<protein>
    <submittedName>
        <fullName evidence="1">Uncharacterized protein</fullName>
    </submittedName>
</protein>
<gene>
    <name evidence="1" type="ORF">HNQ80_001583</name>
</gene>
<evidence type="ECO:0000313" key="2">
    <source>
        <dbReference type="Proteomes" id="UP000579281"/>
    </source>
</evidence>
<dbReference type="EMBL" id="JACHEN010000008">
    <property type="protein sequence ID" value="MBB6215494.1"/>
    <property type="molecule type" value="Genomic_DNA"/>
</dbReference>
<accession>A0A841KNX2</accession>
<dbReference type="AlphaFoldDB" id="A0A841KNX2"/>
<keyword evidence="2" id="KW-1185">Reference proteome</keyword>
<sequence>MLSNLVICRNMVSDVESNLLKGGRISVKITLVGIISKDNT</sequence>
<proteinExistence type="predicted"/>
<name>A0A841KNX2_9FIRM</name>
<dbReference type="Proteomes" id="UP000579281">
    <property type="component" value="Unassembled WGS sequence"/>
</dbReference>
<evidence type="ECO:0000313" key="1">
    <source>
        <dbReference type="EMBL" id="MBB6215494.1"/>
    </source>
</evidence>